<reference evidence="1" key="2">
    <citation type="journal article" date="2015" name="Fish Shellfish Immunol.">
        <title>Early steps in the European eel (Anguilla anguilla)-Vibrio vulnificus interaction in the gills: Role of the RtxA13 toxin.</title>
        <authorList>
            <person name="Callol A."/>
            <person name="Pajuelo D."/>
            <person name="Ebbesson L."/>
            <person name="Teles M."/>
            <person name="MacKenzie S."/>
            <person name="Amaro C."/>
        </authorList>
    </citation>
    <scope>NUCLEOTIDE SEQUENCE</scope>
</reference>
<reference evidence="1" key="1">
    <citation type="submission" date="2014-11" db="EMBL/GenBank/DDBJ databases">
        <authorList>
            <person name="Amaro Gonzalez C."/>
        </authorList>
    </citation>
    <scope>NUCLEOTIDE SEQUENCE</scope>
</reference>
<name>A0A0E9U1E0_ANGAN</name>
<dbReference type="AlphaFoldDB" id="A0A0E9U1E0"/>
<dbReference type="EMBL" id="GBXM01048951">
    <property type="protein sequence ID" value="JAH59626.1"/>
    <property type="molecule type" value="Transcribed_RNA"/>
</dbReference>
<proteinExistence type="predicted"/>
<sequence>MYCLTAKQVMRERRQRQFCILQPNLDSILDRGGSSTHENGEL</sequence>
<protein>
    <submittedName>
        <fullName evidence="1">Uncharacterized protein</fullName>
    </submittedName>
</protein>
<organism evidence="1">
    <name type="scientific">Anguilla anguilla</name>
    <name type="common">European freshwater eel</name>
    <name type="synonym">Muraena anguilla</name>
    <dbReference type="NCBI Taxonomy" id="7936"/>
    <lineage>
        <taxon>Eukaryota</taxon>
        <taxon>Metazoa</taxon>
        <taxon>Chordata</taxon>
        <taxon>Craniata</taxon>
        <taxon>Vertebrata</taxon>
        <taxon>Euteleostomi</taxon>
        <taxon>Actinopterygii</taxon>
        <taxon>Neopterygii</taxon>
        <taxon>Teleostei</taxon>
        <taxon>Anguilliformes</taxon>
        <taxon>Anguillidae</taxon>
        <taxon>Anguilla</taxon>
    </lineage>
</organism>
<accession>A0A0E9U1E0</accession>
<evidence type="ECO:0000313" key="1">
    <source>
        <dbReference type="EMBL" id="JAH59626.1"/>
    </source>
</evidence>